<evidence type="ECO:0000313" key="1">
    <source>
        <dbReference type="EMBL" id="ETO27589.1"/>
    </source>
</evidence>
<proteinExistence type="predicted"/>
<dbReference type="EMBL" id="ASPP01007159">
    <property type="protein sequence ID" value="ETO27589.1"/>
    <property type="molecule type" value="Genomic_DNA"/>
</dbReference>
<comment type="caution">
    <text evidence="1">The sequence shown here is derived from an EMBL/GenBank/DDBJ whole genome shotgun (WGS) entry which is preliminary data.</text>
</comment>
<accession>X6NPG6</accession>
<gene>
    <name evidence="1" type="ORF">RFI_09542</name>
</gene>
<keyword evidence="2" id="KW-1185">Reference proteome</keyword>
<reference evidence="1 2" key="1">
    <citation type="journal article" date="2013" name="Curr. Biol.">
        <title>The Genome of the Foraminiferan Reticulomyxa filosa.</title>
        <authorList>
            <person name="Glockner G."/>
            <person name="Hulsmann N."/>
            <person name="Schleicher M."/>
            <person name="Noegel A.A."/>
            <person name="Eichinger L."/>
            <person name="Gallinger C."/>
            <person name="Pawlowski J."/>
            <person name="Sierra R."/>
            <person name="Euteneuer U."/>
            <person name="Pillet L."/>
            <person name="Moustafa A."/>
            <person name="Platzer M."/>
            <person name="Groth M."/>
            <person name="Szafranski K."/>
            <person name="Schliwa M."/>
        </authorList>
    </citation>
    <scope>NUCLEOTIDE SEQUENCE [LARGE SCALE GENOMIC DNA]</scope>
</reference>
<dbReference type="Proteomes" id="UP000023152">
    <property type="component" value="Unassembled WGS sequence"/>
</dbReference>
<name>X6NPG6_RETFI</name>
<dbReference type="AlphaFoldDB" id="X6NPG6"/>
<protein>
    <submittedName>
        <fullName evidence="1">Uncharacterized protein</fullName>
    </submittedName>
</protein>
<evidence type="ECO:0000313" key="2">
    <source>
        <dbReference type="Proteomes" id="UP000023152"/>
    </source>
</evidence>
<organism evidence="1 2">
    <name type="scientific">Reticulomyxa filosa</name>
    <dbReference type="NCBI Taxonomy" id="46433"/>
    <lineage>
        <taxon>Eukaryota</taxon>
        <taxon>Sar</taxon>
        <taxon>Rhizaria</taxon>
        <taxon>Retaria</taxon>
        <taxon>Foraminifera</taxon>
        <taxon>Monothalamids</taxon>
        <taxon>Reticulomyxidae</taxon>
        <taxon>Reticulomyxa</taxon>
    </lineage>
</organism>
<sequence>MQELVVGQITGYVIEQFSLAQKQEEEMCEKILVGVGKTSNFRFLADNLGSKVHRYDDECPLTPLEFLNWKKDLPKDIDVLTPHKKSAFRLTYRIIRQHAQSFEKYIPILLQVWFCYCYLYLVLQKRKNVVDCVIYVYMCLFTHGENDLVRKLGARFGIETHQASHTRRQGSLENLNLKSGNTLSLPGIDIWRKAKPEWCSMWSDVAMSWALQSSKDDITIKAPKKLSFCGVRNGVEHFGVLCDEKQEWNKMEYRIAFALAYILLTLPHGLVHKSSLNFLNKFMQLKCKYSTDQVIQDMRSTFQFEFSTVGEGIAEMLKNSLVREDLFDVYRLNIILAPDLNPHENDMFHLTVLAHFIKIQLRALAQFSILPYIYVRVDLSDSFFFLELLFFQKKKLDCRHLVTILECYEDKCRPMIRCCQIAAQYTNSDDFFVALFQEYFRVFGSEDRFNRVTQTLCKFLEYGSRQWHGGVLRLIDIVISNSSHGISSELFKEVADILITTSFLAESNDLVNLISEVGYRLVQKTSRIFPEKTIVFQFTQPTESLRRMQHTRAHNKHRFASRGIDEEQELQDLCVQRMKKHLFPYLDDAVRQQKAPKHLRSHSSLDLAPITFNVSITSPRTTANGRTFPTTVLVKSGTTY</sequence>